<reference evidence="3 4" key="1">
    <citation type="journal article" date="2020" name="IScience">
        <title>Genome Sequencing of the Endangered Kingdonia uniflora (Circaeasteraceae, Ranunculales) Reveals Potential Mechanisms of Evolutionary Specialization.</title>
        <authorList>
            <person name="Sun Y."/>
            <person name="Deng T."/>
            <person name="Zhang A."/>
            <person name="Moore M.J."/>
            <person name="Landis J.B."/>
            <person name="Lin N."/>
            <person name="Zhang H."/>
            <person name="Zhang X."/>
            <person name="Huang J."/>
            <person name="Zhang X."/>
            <person name="Sun H."/>
            <person name="Wang H."/>
        </authorList>
    </citation>
    <scope>NUCLEOTIDE SEQUENCE [LARGE SCALE GENOMIC DNA]</scope>
    <source>
        <strain evidence="3">TB1705</strain>
        <tissue evidence="3">Leaf</tissue>
    </source>
</reference>
<dbReference type="Pfam" id="PF10536">
    <property type="entry name" value="PMD"/>
    <property type="match status" value="1"/>
</dbReference>
<gene>
    <name evidence="3" type="ORF">GIB67_010950</name>
</gene>
<evidence type="ECO:0000313" key="4">
    <source>
        <dbReference type="Proteomes" id="UP000541444"/>
    </source>
</evidence>
<name>A0A7J7NVQ9_9MAGN</name>
<dbReference type="PANTHER" id="PTHR46033:SF8">
    <property type="entry name" value="PROTEIN MAINTENANCE OF MERISTEMS-LIKE"/>
    <property type="match status" value="1"/>
</dbReference>
<organism evidence="3 4">
    <name type="scientific">Kingdonia uniflora</name>
    <dbReference type="NCBI Taxonomy" id="39325"/>
    <lineage>
        <taxon>Eukaryota</taxon>
        <taxon>Viridiplantae</taxon>
        <taxon>Streptophyta</taxon>
        <taxon>Embryophyta</taxon>
        <taxon>Tracheophyta</taxon>
        <taxon>Spermatophyta</taxon>
        <taxon>Magnoliopsida</taxon>
        <taxon>Ranunculales</taxon>
        <taxon>Circaeasteraceae</taxon>
        <taxon>Kingdonia</taxon>
    </lineage>
</organism>
<dbReference type="AlphaFoldDB" id="A0A7J7NVQ9"/>
<dbReference type="InterPro" id="IPR019557">
    <property type="entry name" value="AminoTfrase-like_pln_mobile"/>
</dbReference>
<evidence type="ECO:0000259" key="2">
    <source>
        <dbReference type="Pfam" id="PF10536"/>
    </source>
</evidence>
<keyword evidence="4" id="KW-1185">Reference proteome</keyword>
<dbReference type="InterPro" id="IPR044824">
    <property type="entry name" value="MAIN-like"/>
</dbReference>
<evidence type="ECO:0000313" key="3">
    <source>
        <dbReference type="EMBL" id="KAF6171082.1"/>
    </source>
</evidence>
<dbReference type="EMBL" id="JACGCM010000539">
    <property type="protein sequence ID" value="KAF6171082.1"/>
    <property type="molecule type" value="Genomic_DNA"/>
</dbReference>
<dbReference type="Proteomes" id="UP000541444">
    <property type="component" value="Unassembled WGS sequence"/>
</dbReference>
<protein>
    <recommendedName>
        <fullName evidence="2">Aminotransferase-like plant mobile domain-containing protein</fullName>
    </recommendedName>
</protein>
<comment type="caution">
    <text evidence="3">The sequence shown here is derived from an EMBL/GenBank/DDBJ whole genome shotgun (WGS) entry which is preliminary data.</text>
</comment>
<dbReference type="OrthoDB" id="1733861at2759"/>
<dbReference type="PANTHER" id="PTHR46033">
    <property type="entry name" value="PROTEIN MAIN-LIKE 2"/>
    <property type="match status" value="1"/>
</dbReference>
<proteinExistence type="predicted"/>
<feature type="domain" description="Aminotransferase-like plant mobile" evidence="2">
    <location>
        <begin position="131"/>
        <end position="260"/>
    </location>
</feature>
<sequence>MNMNEGIETHKEPQIEQFGDVDFNDESAPQRNDLGVGSAEESLGAQPTEGDPMNEENVEAPPMADPPQIELVEIFKRNLYRDEDLFNSMKTRGQGNSLSIVKLVNFYAGKLEKYNDSIQNERPARQKKKASAASRTDGKQLAAYTTLLESWIFAHIPKLPGIAKEQYSDASEYCTRWKWILSITDRTGARDLLKYRKAFDNYKVEDVVWDPYRAERRFDHDINENTFFKGLTSSPDHVEPIDPNRIVRQFAMIQPIPKSPKCVEVSGLRTWDGEEPKQYKPKYDWVDVFSKGLWKEWIVRSRDRGRRLRGGPAQCFVVIPKGEPVPSRDLHKKIDELTIKYEDAVKRLKEKESFGELAEKDDPIFIELFDQYDRFYTIAQQGPKGDYQEDFTVMGGNQDKLMEVRRANVVLKKKINETLFQLYVKYHLDVRGVQGEDGNSAFRVPTIIKHQSQNQFMKVINLLGSLMAKDPAFWKTVFSQSLDTSFSSRGEMVYEQLRRACSYGGQHVEYRHMRHLLATCYEKVVVLSAIIRHTHSYLYFGLGKTITY</sequence>
<dbReference type="GO" id="GO:0010073">
    <property type="term" value="P:meristem maintenance"/>
    <property type="evidence" value="ECO:0007669"/>
    <property type="project" value="InterPro"/>
</dbReference>
<feature type="region of interest" description="Disordered" evidence="1">
    <location>
        <begin position="1"/>
        <end position="64"/>
    </location>
</feature>
<accession>A0A7J7NVQ9</accession>
<evidence type="ECO:0000256" key="1">
    <source>
        <dbReference type="SAM" id="MobiDB-lite"/>
    </source>
</evidence>